<sequence length="499" mass="54439">MDSAEYRRAAKATVDEIADYHDSVASRRVIPDVKPGYLRLRLPASPPEEPEPWEAISADVQAHIMPGITHWASPRFMAFFPSGNSFPSALAEMWSTALTGANFNWICNPAVTELEALMLDWLALAFGLPECFLSTGSTHGGGVIHSTASEAIVTVMAAARDAFVAARTAHLSDAHAKEEHHWLLRSRLVALGSSGTHSSTKKAAQILGVRYLDIPVDAATGFALTGPALAATLADLAARGLEPFFLTATMGTTDVCAVDDFAAIATVLAPRRSSPSKLWVHVDAAYAGSALLLPKHKPTAALFSAFDSVNVNPHKWLLVNNDCSTLWLRSRHPLVSAMSVSAPYLVNSFSDASVMPDYRDWQIPLGRRFRALKLWFVLRSFGLRRLRAHIQHGIDLATRFEASLCQRPDVFRVVTRAAFGLVCFCLVRPSLIEANDATRRLYDEVNAQGAFFLTSTLLNDEFVVRVQTGVAAVQEEHIDALFAVLLDTATRLLPPLSQE</sequence>
<proteinExistence type="inferred from homology"/>
<evidence type="ECO:0000256" key="7">
    <source>
        <dbReference type="RuleBase" id="RU000382"/>
    </source>
</evidence>
<evidence type="ECO:0000256" key="5">
    <source>
        <dbReference type="ARBA" id="ARBA00023239"/>
    </source>
</evidence>
<dbReference type="InterPro" id="IPR015424">
    <property type="entry name" value="PyrdxlP-dep_Trfase"/>
</dbReference>
<dbReference type="Gene3D" id="3.90.1150.10">
    <property type="entry name" value="Aspartate Aminotransferase, domain 1"/>
    <property type="match status" value="1"/>
</dbReference>
<name>A0A2C5YCC0_9HYPO</name>
<dbReference type="InterPro" id="IPR015422">
    <property type="entry name" value="PyrdxlP-dep_Trfase_small"/>
</dbReference>
<dbReference type="InterPro" id="IPR002129">
    <property type="entry name" value="PyrdxlP-dep_de-COase"/>
</dbReference>
<keyword evidence="9" id="KW-1185">Reference proteome</keyword>
<keyword evidence="5 7" id="KW-0456">Lyase</keyword>
<evidence type="ECO:0000313" key="9">
    <source>
        <dbReference type="Proteomes" id="UP000226192"/>
    </source>
</evidence>
<dbReference type="PANTHER" id="PTHR11999">
    <property type="entry name" value="GROUP II PYRIDOXAL-5-PHOSPHATE DECARBOXYLASE"/>
    <property type="match status" value="1"/>
</dbReference>
<evidence type="ECO:0000256" key="6">
    <source>
        <dbReference type="PIRSR" id="PIRSR602129-50"/>
    </source>
</evidence>
<dbReference type="EMBL" id="NJET01000028">
    <property type="protein sequence ID" value="PHH64604.1"/>
    <property type="molecule type" value="Genomic_DNA"/>
</dbReference>
<gene>
    <name evidence="8" type="ORF">CDD81_4215</name>
</gene>
<dbReference type="GO" id="GO:0005737">
    <property type="term" value="C:cytoplasm"/>
    <property type="evidence" value="ECO:0007669"/>
    <property type="project" value="TreeGrafter"/>
</dbReference>
<dbReference type="Pfam" id="PF00282">
    <property type="entry name" value="Pyridoxal_deC"/>
    <property type="match status" value="1"/>
</dbReference>
<dbReference type="Gene3D" id="3.40.640.10">
    <property type="entry name" value="Type I PLP-dependent aspartate aminotransferase-like (Major domain)"/>
    <property type="match status" value="1"/>
</dbReference>
<dbReference type="Proteomes" id="UP000226192">
    <property type="component" value="Unassembled WGS sequence"/>
</dbReference>
<dbReference type="PANTHER" id="PTHR11999:SF70">
    <property type="entry name" value="MIP05841P"/>
    <property type="match status" value="1"/>
</dbReference>
<keyword evidence="3" id="KW-0210">Decarboxylase</keyword>
<evidence type="ECO:0008006" key="10">
    <source>
        <dbReference type="Google" id="ProtNLM"/>
    </source>
</evidence>
<dbReference type="InterPro" id="IPR010977">
    <property type="entry name" value="Aromatic_deC"/>
</dbReference>
<dbReference type="Gene3D" id="1.20.1340.10">
    <property type="entry name" value="dopa decarboxylase, N-terminal domain"/>
    <property type="match status" value="1"/>
</dbReference>
<evidence type="ECO:0000256" key="4">
    <source>
        <dbReference type="ARBA" id="ARBA00022898"/>
    </source>
</evidence>
<evidence type="ECO:0000256" key="1">
    <source>
        <dbReference type="ARBA" id="ARBA00001933"/>
    </source>
</evidence>
<organism evidence="8 9">
    <name type="scientific">Ophiocordyceps australis</name>
    <dbReference type="NCBI Taxonomy" id="1399860"/>
    <lineage>
        <taxon>Eukaryota</taxon>
        <taxon>Fungi</taxon>
        <taxon>Dikarya</taxon>
        <taxon>Ascomycota</taxon>
        <taxon>Pezizomycotina</taxon>
        <taxon>Sordariomycetes</taxon>
        <taxon>Hypocreomycetidae</taxon>
        <taxon>Hypocreales</taxon>
        <taxon>Ophiocordycipitaceae</taxon>
        <taxon>Ophiocordyceps</taxon>
    </lineage>
</organism>
<dbReference type="GO" id="GO:0030170">
    <property type="term" value="F:pyridoxal phosphate binding"/>
    <property type="evidence" value="ECO:0007669"/>
    <property type="project" value="InterPro"/>
</dbReference>
<accession>A0A2C5YCC0</accession>
<dbReference type="GO" id="GO:0016831">
    <property type="term" value="F:carboxy-lyase activity"/>
    <property type="evidence" value="ECO:0007669"/>
    <property type="project" value="UniProtKB-KW"/>
</dbReference>
<dbReference type="AlphaFoldDB" id="A0A2C5YCC0"/>
<dbReference type="GO" id="GO:0019752">
    <property type="term" value="P:carboxylic acid metabolic process"/>
    <property type="evidence" value="ECO:0007669"/>
    <property type="project" value="InterPro"/>
</dbReference>
<dbReference type="OrthoDB" id="639767at2759"/>
<comment type="cofactor">
    <cofactor evidence="1 6 7">
        <name>pyridoxal 5'-phosphate</name>
        <dbReference type="ChEBI" id="CHEBI:597326"/>
    </cofactor>
</comment>
<dbReference type="GO" id="GO:0006520">
    <property type="term" value="P:amino acid metabolic process"/>
    <property type="evidence" value="ECO:0007669"/>
    <property type="project" value="InterPro"/>
</dbReference>
<protein>
    <recommendedName>
        <fullName evidence="10">Aromatic-L-amino-acid decarboxylase</fullName>
    </recommendedName>
</protein>
<comment type="similarity">
    <text evidence="2 7">Belongs to the group II decarboxylase family.</text>
</comment>
<dbReference type="InterPro" id="IPR015421">
    <property type="entry name" value="PyrdxlP-dep_Trfase_major"/>
</dbReference>
<comment type="caution">
    <text evidence="8">The sequence shown here is derived from an EMBL/GenBank/DDBJ whole genome shotgun (WGS) entry which is preliminary data.</text>
</comment>
<dbReference type="STRING" id="1399860.A0A2C5YCC0"/>
<keyword evidence="4 6" id="KW-0663">Pyridoxal phosphate</keyword>
<evidence type="ECO:0000256" key="3">
    <source>
        <dbReference type="ARBA" id="ARBA00022793"/>
    </source>
</evidence>
<feature type="modified residue" description="N6-(pyridoxal phosphate)lysine" evidence="6">
    <location>
        <position position="315"/>
    </location>
</feature>
<evidence type="ECO:0000256" key="2">
    <source>
        <dbReference type="ARBA" id="ARBA00009533"/>
    </source>
</evidence>
<reference evidence="8 9" key="1">
    <citation type="submission" date="2017-06" db="EMBL/GenBank/DDBJ databases">
        <title>Ant-infecting Ophiocordyceps genomes reveal a high diversity of potential behavioral manipulation genes and a possible major role for enterotoxins.</title>
        <authorList>
            <person name="De Bekker C."/>
            <person name="Evans H.C."/>
            <person name="Brachmann A."/>
            <person name="Hughes D.P."/>
        </authorList>
    </citation>
    <scope>NUCLEOTIDE SEQUENCE [LARGE SCALE GENOMIC DNA]</scope>
    <source>
        <strain evidence="8 9">Map64</strain>
    </source>
</reference>
<dbReference type="PRINTS" id="PR00800">
    <property type="entry name" value="YHDCRBOXLASE"/>
</dbReference>
<evidence type="ECO:0000313" key="8">
    <source>
        <dbReference type="EMBL" id="PHH64604.1"/>
    </source>
</evidence>
<dbReference type="SUPFAM" id="SSF53383">
    <property type="entry name" value="PLP-dependent transferases"/>
    <property type="match status" value="1"/>
</dbReference>